<sequence>MSTAVEELQATWSPPLFDLTKPPDLTESLESDQELGNFVRIAKWCPDGSMALAQCENSYYTTLNFNSLPEAEDPQRTRLILRQPAPIIDFLWYPTASSRNPSSFCFVSSVRECPVKLLDASNGRLRASYPIIDHRERFIASHSLSFNLYGTRLYCGFKDAIEVFDVGQPGEGTRLPTTPSKKSKDGLKGIISSLAFCPSYTSDYYAAGSLSPTESNIALFNETQGEIPVMFLSGGAKAGVTQLQFNPMQPHLLYASYRRRDEIYCWDLRGSVDTPSTTYSPPSGYQESTNQKRRFDVDIGGRWLAVGSQTGDVSLFDLNSTGANDAATISPTQTYKAHEGTYLFEPSSPFFFADPLFVDAIGCVAFRPNSGHLLSASGSRHYPSSDSEEDDRPVMKKRYRKPIARDTSIKLWHF</sequence>
<dbReference type="Gene3D" id="2.130.10.10">
    <property type="entry name" value="YVTN repeat-like/Quinoprotein amine dehydrogenase"/>
    <property type="match status" value="2"/>
</dbReference>
<evidence type="ECO:0000313" key="3">
    <source>
        <dbReference type="Proteomes" id="UP000017559"/>
    </source>
</evidence>
<gene>
    <name evidence="2" type="ORF">Moror_1118</name>
</gene>
<protein>
    <submittedName>
        <fullName evidence="2">Guanyl nucleotide binding protein</fullName>
    </submittedName>
</protein>
<dbReference type="HOGENOM" id="CLU_022731_3_1_1"/>
<dbReference type="STRING" id="1381753.V2XHK1"/>
<comment type="caution">
    <text evidence="2">The sequence shown here is derived from an EMBL/GenBank/DDBJ whole genome shotgun (WGS) entry which is preliminary data.</text>
</comment>
<dbReference type="SUPFAM" id="SSF50978">
    <property type="entry name" value="WD40 repeat-like"/>
    <property type="match status" value="1"/>
</dbReference>
<organism evidence="2 3">
    <name type="scientific">Moniliophthora roreri (strain MCA 2997)</name>
    <name type="common">Cocoa frosty pod rot fungus</name>
    <name type="synonym">Crinipellis roreri</name>
    <dbReference type="NCBI Taxonomy" id="1381753"/>
    <lineage>
        <taxon>Eukaryota</taxon>
        <taxon>Fungi</taxon>
        <taxon>Dikarya</taxon>
        <taxon>Basidiomycota</taxon>
        <taxon>Agaricomycotina</taxon>
        <taxon>Agaricomycetes</taxon>
        <taxon>Agaricomycetidae</taxon>
        <taxon>Agaricales</taxon>
        <taxon>Marasmiineae</taxon>
        <taxon>Marasmiaceae</taxon>
        <taxon>Moniliophthora</taxon>
    </lineage>
</organism>
<feature type="compositionally biased region" description="Polar residues" evidence="1">
    <location>
        <begin position="376"/>
        <end position="385"/>
    </location>
</feature>
<feature type="region of interest" description="Disordered" evidence="1">
    <location>
        <begin position="376"/>
        <end position="395"/>
    </location>
</feature>
<dbReference type="EMBL" id="AWSO01000224">
    <property type="protein sequence ID" value="ESK93182.1"/>
    <property type="molecule type" value="Genomic_DNA"/>
</dbReference>
<proteinExistence type="predicted"/>
<dbReference type="InterPro" id="IPR036322">
    <property type="entry name" value="WD40_repeat_dom_sf"/>
</dbReference>
<dbReference type="PANTHER" id="PTHR13211:SF0">
    <property type="entry name" value="TELOMERASE CAJAL BODY PROTEIN 1"/>
    <property type="match status" value="1"/>
</dbReference>
<evidence type="ECO:0000256" key="1">
    <source>
        <dbReference type="SAM" id="MobiDB-lite"/>
    </source>
</evidence>
<name>V2XHK1_MONRO</name>
<dbReference type="InterPro" id="IPR015943">
    <property type="entry name" value="WD40/YVTN_repeat-like_dom_sf"/>
</dbReference>
<dbReference type="AlphaFoldDB" id="V2XHK1"/>
<dbReference type="PANTHER" id="PTHR13211">
    <property type="entry name" value="TELOMERASE CAJAL BODY PROTEIN 1"/>
    <property type="match status" value="1"/>
</dbReference>
<dbReference type="InterPro" id="IPR051150">
    <property type="entry name" value="SWT21/TCAB1_mRNA_Telomere"/>
</dbReference>
<keyword evidence="3" id="KW-1185">Reference proteome</keyword>
<evidence type="ECO:0000313" key="2">
    <source>
        <dbReference type="EMBL" id="ESK93182.1"/>
    </source>
</evidence>
<reference evidence="2 3" key="1">
    <citation type="journal article" date="2014" name="BMC Genomics">
        <title>Genome and secretome analysis of the hemibiotrophic fungal pathogen, Moniliophthora roreri, which causes frosty pod rot disease of cacao: mechanisms of the biotrophic and necrotrophic phases.</title>
        <authorList>
            <person name="Meinhardt L.W."/>
            <person name="Costa G.G.L."/>
            <person name="Thomazella D.P.T."/>
            <person name="Teixeira P.J.P.L."/>
            <person name="Carazzolle M.F."/>
            <person name="Schuster S.C."/>
            <person name="Carlson J.E."/>
            <person name="Guiltinan M.J."/>
            <person name="Mieczkowski P."/>
            <person name="Farmer A."/>
            <person name="Ramaraj T."/>
            <person name="Crozier J."/>
            <person name="Davis R.E."/>
            <person name="Shao J."/>
            <person name="Melnick R.L."/>
            <person name="Pereira G.A.G."/>
            <person name="Bailey B.A."/>
        </authorList>
    </citation>
    <scope>NUCLEOTIDE SEQUENCE [LARGE SCALE GENOMIC DNA]</scope>
    <source>
        <strain evidence="2 3">MCA 2997</strain>
    </source>
</reference>
<dbReference type="Proteomes" id="UP000017559">
    <property type="component" value="Unassembled WGS sequence"/>
</dbReference>
<dbReference type="KEGG" id="mrr:Moror_1118"/>
<accession>V2XHK1</accession>
<dbReference type="OrthoDB" id="239865at2759"/>